<comment type="caution">
    <text evidence="2">The sequence shown here is derived from an EMBL/GenBank/DDBJ whole genome shotgun (WGS) entry which is preliminary data.</text>
</comment>
<keyword evidence="3" id="KW-1185">Reference proteome</keyword>
<dbReference type="Proteomes" id="UP001500804">
    <property type="component" value="Unassembled WGS sequence"/>
</dbReference>
<feature type="region of interest" description="Disordered" evidence="1">
    <location>
        <begin position="74"/>
        <end position="137"/>
    </location>
</feature>
<evidence type="ECO:0000313" key="2">
    <source>
        <dbReference type="EMBL" id="GAA5136805.1"/>
    </source>
</evidence>
<proteinExistence type="predicted"/>
<feature type="compositionally biased region" description="Basic residues" evidence="1">
    <location>
        <begin position="127"/>
        <end position="137"/>
    </location>
</feature>
<reference evidence="3" key="1">
    <citation type="journal article" date="2019" name="Int. J. Syst. Evol. Microbiol.">
        <title>The Global Catalogue of Microorganisms (GCM) 10K type strain sequencing project: providing services to taxonomists for standard genome sequencing and annotation.</title>
        <authorList>
            <consortium name="The Broad Institute Genomics Platform"/>
            <consortium name="The Broad Institute Genome Sequencing Center for Infectious Disease"/>
            <person name="Wu L."/>
            <person name="Ma J."/>
        </authorList>
    </citation>
    <scope>NUCLEOTIDE SEQUENCE [LARGE SCALE GENOMIC DNA]</scope>
    <source>
        <strain evidence="3">JCM 18302</strain>
    </source>
</reference>
<gene>
    <name evidence="2" type="ORF">GCM10023320_68550</name>
</gene>
<evidence type="ECO:0000313" key="3">
    <source>
        <dbReference type="Proteomes" id="UP001500804"/>
    </source>
</evidence>
<sequence length="137" mass="14555">MWHPGAERLALSAVPAEGAWPVIDAHLAARPPCRDEAAAPGRAVATARAAGGGPSPTMPPVRVWRAIVVELGEELGAGGTSQHRTRRTESLPIVRGSAPRSGRGGGRFCPPRPGSPSGSRPPDRPRQLRWRRRRSLS</sequence>
<name>A0ABP9NY58_9PSEU</name>
<dbReference type="EMBL" id="BAABJO010000035">
    <property type="protein sequence ID" value="GAA5136805.1"/>
    <property type="molecule type" value="Genomic_DNA"/>
</dbReference>
<protein>
    <submittedName>
        <fullName evidence="2">Uncharacterized protein</fullName>
    </submittedName>
</protein>
<evidence type="ECO:0000256" key="1">
    <source>
        <dbReference type="SAM" id="MobiDB-lite"/>
    </source>
</evidence>
<accession>A0ABP9NY58</accession>
<organism evidence="2 3">
    <name type="scientific">Pseudonocardia adelaidensis</name>
    <dbReference type="NCBI Taxonomy" id="648754"/>
    <lineage>
        <taxon>Bacteria</taxon>
        <taxon>Bacillati</taxon>
        <taxon>Actinomycetota</taxon>
        <taxon>Actinomycetes</taxon>
        <taxon>Pseudonocardiales</taxon>
        <taxon>Pseudonocardiaceae</taxon>
        <taxon>Pseudonocardia</taxon>
    </lineage>
</organism>